<accession>A0ABT0W6Y7</accession>
<evidence type="ECO:0000256" key="1">
    <source>
        <dbReference type="ARBA" id="ARBA00023125"/>
    </source>
</evidence>
<reference evidence="4 5" key="1">
    <citation type="submission" date="2022-06" db="EMBL/GenBank/DDBJ databases">
        <authorList>
            <person name="Jeon C.O."/>
        </authorList>
    </citation>
    <scope>NUCLEOTIDE SEQUENCE [LARGE SCALE GENOMIC DNA]</scope>
    <source>
        <strain evidence="4 5">KCTC 13943</strain>
    </source>
</reference>
<dbReference type="Pfam" id="PF02796">
    <property type="entry name" value="HTH_7"/>
    <property type="match status" value="1"/>
</dbReference>
<keyword evidence="1" id="KW-0238">DNA-binding</keyword>
<evidence type="ECO:0000256" key="2">
    <source>
        <dbReference type="ARBA" id="ARBA00023172"/>
    </source>
</evidence>
<dbReference type="CDD" id="cd03768">
    <property type="entry name" value="SR_ResInv"/>
    <property type="match status" value="1"/>
</dbReference>
<proteinExistence type="predicted"/>
<evidence type="ECO:0000313" key="4">
    <source>
        <dbReference type="EMBL" id="MCM2531799.1"/>
    </source>
</evidence>
<dbReference type="Pfam" id="PF00239">
    <property type="entry name" value="Resolvase"/>
    <property type="match status" value="1"/>
</dbReference>
<dbReference type="Proteomes" id="UP001523262">
    <property type="component" value="Unassembled WGS sequence"/>
</dbReference>
<dbReference type="SUPFAM" id="SSF53041">
    <property type="entry name" value="Resolvase-like"/>
    <property type="match status" value="1"/>
</dbReference>
<dbReference type="InterPro" id="IPR050639">
    <property type="entry name" value="SSR_resolvase"/>
</dbReference>
<dbReference type="PANTHER" id="PTHR30461:SF2">
    <property type="entry name" value="SERINE RECOMBINASE PINE-RELATED"/>
    <property type="match status" value="1"/>
</dbReference>
<dbReference type="Gene3D" id="3.40.50.1390">
    <property type="entry name" value="Resolvase, N-terminal catalytic domain"/>
    <property type="match status" value="1"/>
</dbReference>
<comment type="caution">
    <text evidence="4">The sequence shown here is derived from an EMBL/GenBank/DDBJ whole genome shotgun (WGS) entry which is preliminary data.</text>
</comment>
<organism evidence="4 5">
    <name type="scientific">Neobacillus pocheonensis</name>
    <dbReference type="NCBI Taxonomy" id="363869"/>
    <lineage>
        <taxon>Bacteria</taxon>
        <taxon>Bacillati</taxon>
        <taxon>Bacillota</taxon>
        <taxon>Bacilli</taxon>
        <taxon>Bacillales</taxon>
        <taxon>Bacillaceae</taxon>
        <taxon>Neobacillus</taxon>
    </lineage>
</organism>
<dbReference type="PROSITE" id="PS51736">
    <property type="entry name" value="RECOMBINASES_3"/>
    <property type="match status" value="1"/>
</dbReference>
<dbReference type="SMART" id="SM00857">
    <property type="entry name" value="Resolvase"/>
    <property type="match status" value="1"/>
</dbReference>
<dbReference type="InterPro" id="IPR006119">
    <property type="entry name" value="Resolv_N"/>
</dbReference>
<dbReference type="Gene3D" id="1.10.10.60">
    <property type="entry name" value="Homeodomain-like"/>
    <property type="match status" value="1"/>
</dbReference>
<evidence type="ECO:0000313" key="5">
    <source>
        <dbReference type="Proteomes" id="UP001523262"/>
    </source>
</evidence>
<name>A0ABT0W6Y7_9BACI</name>
<dbReference type="PANTHER" id="PTHR30461">
    <property type="entry name" value="DNA-INVERTASE FROM LAMBDOID PROPHAGE"/>
    <property type="match status" value="1"/>
</dbReference>
<dbReference type="InterPro" id="IPR006120">
    <property type="entry name" value="Resolvase_HTH_dom"/>
</dbReference>
<evidence type="ECO:0000259" key="3">
    <source>
        <dbReference type="PROSITE" id="PS51736"/>
    </source>
</evidence>
<dbReference type="InterPro" id="IPR036162">
    <property type="entry name" value="Resolvase-like_N_sf"/>
</dbReference>
<sequence>MRIAYVKASIDQQELFKQLEVLKKAGYEMLIQEKYTSAKKSRKGIQKLMDNVRQGDTVIVESLSRLGKSILDIYNTVEELCKMDVIVISLKENMDTATPTGKAMLDVMFMIEQIERDLIASRVKEGKESAKRRGNRSGRPLLDNEKIESALRLYDSGKWTIKDIIKMTGIGQGSLYRAIKKRNSEQNN</sequence>
<protein>
    <submittedName>
        <fullName evidence="4">Recombinase family protein</fullName>
    </submittedName>
</protein>
<gene>
    <name evidence="4" type="ORF">NDK43_04565</name>
</gene>
<keyword evidence="2" id="KW-0233">DNA recombination</keyword>
<dbReference type="EMBL" id="JAMQCR010000001">
    <property type="protein sequence ID" value="MCM2531799.1"/>
    <property type="molecule type" value="Genomic_DNA"/>
</dbReference>
<feature type="domain" description="Resolvase/invertase-type recombinase catalytic" evidence="3">
    <location>
        <begin position="1"/>
        <end position="134"/>
    </location>
</feature>
<keyword evidence="5" id="KW-1185">Reference proteome</keyword>